<evidence type="ECO:0000256" key="3">
    <source>
        <dbReference type="ARBA" id="ARBA00011245"/>
    </source>
</evidence>
<evidence type="ECO:0000256" key="10">
    <source>
        <dbReference type="ARBA" id="ARBA00023134"/>
    </source>
</evidence>
<dbReference type="Gene3D" id="2.40.30.10">
    <property type="entry name" value="Translation factors"/>
    <property type="match status" value="2"/>
</dbReference>
<evidence type="ECO:0000256" key="7">
    <source>
        <dbReference type="ARBA" id="ARBA00022917"/>
    </source>
</evidence>
<evidence type="ECO:0000256" key="9">
    <source>
        <dbReference type="ARBA" id="ARBA00023128"/>
    </source>
</evidence>
<dbReference type="InterPro" id="IPR000795">
    <property type="entry name" value="T_Tr_GTP-bd_dom"/>
</dbReference>
<dbReference type="SUPFAM" id="SSF50447">
    <property type="entry name" value="Translation proteins"/>
    <property type="match status" value="2"/>
</dbReference>
<evidence type="ECO:0000259" key="14">
    <source>
        <dbReference type="PROSITE" id="PS51722"/>
    </source>
</evidence>
<proteinExistence type="inferred from homology"/>
<dbReference type="InterPro" id="IPR015760">
    <property type="entry name" value="TIF_IF2"/>
</dbReference>
<comment type="similarity">
    <text evidence="2">Belongs to the TRAFAC class translation factor GTPase superfamily. Classic translation factor GTPase family. IF-2 subfamily.</text>
</comment>
<dbReference type="Gene3D" id="3.40.50.10050">
    <property type="entry name" value="Translation initiation factor IF- 2, domain 3"/>
    <property type="match status" value="1"/>
</dbReference>
<evidence type="ECO:0000256" key="13">
    <source>
        <dbReference type="SAM" id="Coils"/>
    </source>
</evidence>
<dbReference type="PANTHER" id="PTHR43381">
    <property type="entry name" value="TRANSLATION INITIATION FACTOR IF-2-RELATED"/>
    <property type="match status" value="1"/>
</dbReference>
<dbReference type="CDD" id="cd01887">
    <property type="entry name" value="IF2_eIF5B"/>
    <property type="match status" value="1"/>
</dbReference>
<dbReference type="CDD" id="cd03702">
    <property type="entry name" value="IF2_mtIF2_II"/>
    <property type="match status" value="1"/>
</dbReference>
<dbReference type="GO" id="GO:0070013">
    <property type="term" value="C:intracellular organelle lumen"/>
    <property type="evidence" value="ECO:0007669"/>
    <property type="project" value="UniProtKB-ARBA"/>
</dbReference>
<dbReference type="InterPro" id="IPR036925">
    <property type="entry name" value="TIF_IF2_dom3_sf"/>
</dbReference>
<feature type="domain" description="Tr-type G" evidence="14">
    <location>
        <begin position="130"/>
        <end position="256"/>
    </location>
</feature>
<dbReference type="CTD" id="4528"/>
<keyword evidence="7" id="KW-0648">Protein biosynthesis</keyword>
<comment type="subunit">
    <text evidence="3">Monomer.</text>
</comment>
<dbReference type="GO" id="GO:0003743">
    <property type="term" value="F:translation initiation factor activity"/>
    <property type="evidence" value="ECO:0007669"/>
    <property type="project" value="UniProtKB-KW"/>
</dbReference>
<evidence type="ECO:0000256" key="12">
    <source>
        <dbReference type="ARBA" id="ARBA00044200"/>
    </source>
</evidence>
<organism evidence="15 16">
    <name type="scientific">Heterocephalus glaber</name>
    <name type="common">Naked mole rat</name>
    <dbReference type="NCBI Taxonomy" id="10181"/>
    <lineage>
        <taxon>Eukaryota</taxon>
        <taxon>Metazoa</taxon>
        <taxon>Chordata</taxon>
        <taxon>Craniata</taxon>
        <taxon>Vertebrata</taxon>
        <taxon>Euteleostomi</taxon>
        <taxon>Mammalia</taxon>
        <taxon>Eutheria</taxon>
        <taxon>Euarchontoglires</taxon>
        <taxon>Glires</taxon>
        <taxon>Rodentia</taxon>
        <taxon>Hystricomorpha</taxon>
        <taxon>Bathyergidae</taxon>
        <taxon>Heterocephalus</taxon>
    </lineage>
</organism>
<dbReference type="FunFam" id="2.40.30.10:FF:000072">
    <property type="entry name" value="translation initiation factor IF-2, mitochondrial isoform X1"/>
    <property type="match status" value="1"/>
</dbReference>
<dbReference type="FunFam" id="2.40.30.10:FF:000007">
    <property type="entry name" value="Translation initiation factor IF-2"/>
    <property type="match status" value="1"/>
</dbReference>
<evidence type="ECO:0000256" key="5">
    <source>
        <dbReference type="ARBA" id="ARBA00022553"/>
    </source>
</evidence>
<dbReference type="RefSeq" id="XP_021101985.1">
    <property type="nucleotide sequence ID" value="XM_021246326.1"/>
</dbReference>
<dbReference type="InterPro" id="IPR027417">
    <property type="entry name" value="P-loop_NTPase"/>
</dbReference>
<dbReference type="PROSITE" id="PS51722">
    <property type="entry name" value="G_TR_2"/>
    <property type="match status" value="1"/>
</dbReference>
<dbReference type="Pfam" id="PF00009">
    <property type="entry name" value="GTP_EFTU"/>
    <property type="match status" value="1"/>
</dbReference>
<keyword evidence="13" id="KW-0175">Coiled coil</keyword>
<dbReference type="InterPro" id="IPR009000">
    <property type="entry name" value="Transl_B-barrel_sf"/>
</dbReference>
<dbReference type="Pfam" id="PF11987">
    <property type="entry name" value="IF-2"/>
    <property type="match status" value="1"/>
</dbReference>
<comment type="function">
    <text evidence="11">One of the essential components for the initiation of protein synthesis. Protects formylmethionyl-tRNA from spontaneous hydrolysis and promotes its binding to the 30S ribosomal subunits. Also involved in the hydrolysis of GTP during the formation of the 70S ribosomal complex.</text>
</comment>
<dbReference type="InterPro" id="IPR044145">
    <property type="entry name" value="IF2_II"/>
</dbReference>
<comment type="subcellular location">
    <subcellularLocation>
        <location evidence="1">Mitochondrion</location>
    </subcellularLocation>
</comment>
<sequence length="635" mass="71711">MVYATAGVPRFFCCRVRRNMNQKLLKLENLLRFHMISRQLHSLDQRRMLAQWRHGFLSPSAVWAAQLYAWPWQTDVFLGAALSQYRLLVTEKEKRPWKSQLSSTKSKKEVEVWIGMTVEELARAMERDIVSLPSGEKITFLDTPGHAAFSAMRARGAQVTDIVVLVVAADDGVMKQTVESIQHARDAQVPIVLAINKCDKAEADPEKVKKELLAYDVVCEDYGGDVQAVHVSALTGENLMALAEATIALAEMLELKADPSGPVEGTVIESFTDKGRGPVTTAIIQRGTLRKGSILVAGKSWAKVRLMFDENGKTVSEAYPSMPVGIIGWKDLPSAGDEILEVKSESRAREVIDWRKYKEEQEKNKEDLKIIEEKQKEHKEAHRKAREKYGTLLWKERSFIKYLERKEQRPLRPKEKVERDSNVLHVIIKGDVDGSVEAILDIMDTYDASHECELELVHFGVGDINENDVNFAETFDGVIYGFNVNASNVIQQSAAKKGVKIKLHKIIYRLIEDLQGELSNRLPCTVEEHPVGEASVLATFYVTDGKKKIPVAGCRVQKGQLERQKKFKLMRNGHAIWKGSLTSLKHHKDDISVIKTRMECGLSLDEEKIEFKVGDEIVCYEEKEVPVKTSWDPGF</sequence>
<dbReference type="Pfam" id="PF22042">
    <property type="entry name" value="EF-G_D2"/>
    <property type="match status" value="1"/>
</dbReference>
<dbReference type="GO" id="GO:0003924">
    <property type="term" value="F:GTPase activity"/>
    <property type="evidence" value="ECO:0007669"/>
    <property type="project" value="InterPro"/>
</dbReference>
<dbReference type="SUPFAM" id="SSF52156">
    <property type="entry name" value="Initiation factor IF2/eIF5b, domain 3"/>
    <property type="match status" value="1"/>
</dbReference>
<dbReference type="FunFam" id="3.40.50.10050:FF:000003">
    <property type="entry name" value="translation initiation factor IF-2, mitochondrial isoform X1"/>
    <property type="match status" value="1"/>
</dbReference>
<dbReference type="InterPro" id="IPR023115">
    <property type="entry name" value="TIF_IF2_dom3"/>
</dbReference>
<evidence type="ECO:0000313" key="16">
    <source>
        <dbReference type="RefSeq" id="XP_021101985.1"/>
    </source>
</evidence>
<evidence type="ECO:0000256" key="11">
    <source>
        <dbReference type="ARBA" id="ARBA00025162"/>
    </source>
</evidence>
<keyword evidence="9" id="KW-0496">Mitochondrion</keyword>
<dbReference type="AlphaFoldDB" id="A0AAX6RYG0"/>
<evidence type="ECO:0000256" key="6">
    <source>
        <dbReference type="ARBA" id="ARBA00022741"/>
    </source>
</evidence>
<dbReference type="NCBIfam" id="TIGR00231">
    <property type="entry name" value="small_GTP"/>
    <property type="match status" value="1"/>
</dbReference>
<keyword evidence="8" id="KW-0809">Transit peptide</keyword>
<dbReference type="GO" id="GO:0005525">
    <property type="term" value="F:GTP binding"/>
    <property type="evidence" value="ECO:0007669"/>
    <property type="project" value="UniProtKB-KW"/>
</dbReference>
<evidence type="ECO:0000256" key="8">
    <source>
        <dbReference type="ARBA" id="ARBA00022946"/>
    </source>
</evidence>
<gene>
    <name evidence="16" type="primary">Mtif2</name>
</gene>
<dbReference type="CDD" id="cd03692">
    <property type="entry name" value="mtIF2_IVc"/>
    <property type="match status" value="1"/>
</dbReference>
<accession>A0AAX6RYG0</accession>
<dbReference type="Proteomes" id="UP000694906">
    <property type="component" value="Unplaced"/>
</dbReference>
<dbReference type="Gene3D" id="3.40.50.300">
    <property type="entry name" value="P-loop containing nucleotide triphosphate hydrolases"/>
    <property type="match status" value="1"/>
</dbReference>
<keyword evidence="5" id="KW-0597">Phosphoprotein</keyword>
<keyword evidence="6" id="KW-0547">Nucleotide-binding</keyword>
<evidence type="ECO:0000256" key="4">
    <source>
        <dbReference type="ARBA" id="ARBA00022540"/>
    </source>
</evidence>
<keyword evidence="4 16" id="KW-0396">Initiation factor</keyword>
<evidence type="ECO:0000256" key="1">
    <source>
        <dbReference type="ARBA" id="ARBA00004173"/>
    </source>
</evidence>
<name>A0AAX6RYG0_HETGA</name>
<dbReference type="GeneID" id="101711400"/>
<dbReference type="SUPFAM" id="SSF52540">
    <property type="entry name" value="P-loop containing nucleoside triphosphate hydrolases"/>
    <property type="match status" value="1"/>
</dbReference>
<dbReference type="GO" id="GO:0005739">
    <property type="term" value="C:mitochondrion"/>
    <property type="evidence" value="ECO:0007669"/>
    <property type="project" value="UniProtKB-SubCell"/>
</dbReference>
<dbReference type="InterPro" id="IPR053905">
    <property type="entry name" value="EF-G-like_DII"/>
</dbReference>
<keyword evidence="15" id="KW-1185">Reference proteome</keyword>
<evidence type="ECO:0000256" key="2">
    <source>
        <dbReference type="ARBA" id="ARBA00007733"/>
    </source>
</evidence>
<evidence type="ECO:0000313" key="15">
    <source>
        <dbReference type="Proteomes" id="UP000694906"/>
    </source>
</evidence>
<protein>
    <recommendedName>
        <fullName evidence="12">Translation initiation factor IF-2, mitochondrial</fullName>
    </recommendedName>
</protein>
<dbReference type="PANTHER" id="PTHR43381:SF20">
    <property type="entry name" value="TRANSLATION INITIATION FACTOR IF-2, MITOCHONDRIAL"/>
    <property type="match status" value="1"/>
</dbReference>
<dbReference type="InterPro" id="IPR005225">
    <property type="entry name" value="Small_GTP-bd"/>
</dbReference>
<keyword evidence="10" id="KW-0342">GTP-binding</keyword>
<reference evidence="16" key="1">
    <citation type="submission" date="2025-08" db="UniProtKB">
        <authorList>
            <consortium name="RefSeq"/>
        </authorList>
    </citation>
    <scope>IDENTIFICATION</scope>
</reference>
<feature type="coiled-coil region" evidence="13">
    <location>
        <begin position="357"/>
        <end position="388"/>
    </location>
</feature>